<dbReference type="Proteomes" id="UP000596660">
    <property type="component" value="Unplaced"/>
</dbReference>
<dbReference type="InterPro" id="IPR000845">
    <property type="entry name" value="Nucleoside_phosphorylase_d"/>
</dbReference>
<dbReference type="InterPro" id="IPR035994">
    <property type="entry name" value="Nucleoside_phosphorylase_sf"/>
</dbReference>
<dbReference type="GO" id="GO:0003824">
    <property type="term" value="F:catalytic activity"/>
    <property type="evidence" value="ECO:0007669"/>
    <property type="project" value="InterPro"/>
</dbReference>
<dbReference type="Gramene" id="AUR62006121-RA">
    <property type="protein sequence ID" value="AUR62006121-RA:cds"/>
    <property type="gene ID" value="AUR62006121"/>
</dbReference>
<dbReference type="SMR" id="A0A803L2N2"/>
<dbReference type="OMA" id="PINSTWI"/>
<dbReference type="EnsemblPlants" id="AUR62006121-RA">
    <property type="protein sequence ID" value="AUR62006121-RA:cds"/>
    <property type="gene ID" value="AUR62006121"/>
</dbReference>
<evidence type="ECO:0000259" key="1">
    <source>
        <dbReference type="Pfam" id="PF01048"/>
    </source>
</evidence>
<dbReference type="PANTHER" id="PTHR21234">
    <property type="entry name" value="PURINE NUCLEOSIDE PHOSPHORYLASE"/>
    <property type="match status" value="1"/>
</dbReference>
<protein>
    <recommendedName>
        <fullName evidence="1">Nucleoside phosphorylase domain-containing protein</fullName>
    </recommendedName>
</protein>
<dbReference type="Gene3D" id="3.40.50.1580">
    <property type="entry name" value="Nucleoside phosphorylase domain"/>
    <property type="match status" value="1"/>
</dbReference>
<name>A0A803L2N2_CHEQI</name>
<dbReference type="AlphaFoldDB" id="A0A803L2N2"/>
<reference evidence="2" key="1">
    <citation type="journal article" date="2017" name="Nature">
        <title>The genome of Chenopodium quinoa.</title>
        <authorList>
            <person name="Jarvis D.E."/>
            <person name="Ho Y.S."/>
            <person name="Lightfoot D.J."/>
            <person name="Schmoeckel S.M."/>
            <person name="Li B."/>
            <person name="Borm T.J.A."/>
            <person name="Ohyanagi H."/>
            <person name="Mineta K."/>
            <person name="Michell C.T."/>
            <person name="Saber N."/>
            <person name="Kharbatia N.M."/>
            <person name="Rupper R.R."/>
            <person name="Sharp A.R."/>
            <person name="Dally N."/>
            <person name="Boughton B.A."/>
            <person name="Woo Y.H."/>
            <person name="Gao G."/>
            <person name="Schijlen E.G.W.M."/>
            <person name="Guo X."/>
            <person name="Momin A.A."/>
            <person name="Negrao S."/>
            <person name="Al-Babili S."/>
            <person name="Gehring C."/>
            <person name="Roessner U."/>
            <person name="Jung C."/>
            <person name="Murphy K."/>
            <person name="Arold S.T."/>
            <person name="Gojobori T."/>
            <person name="van der Linden C.G."/>
            <person name="van Loo E.N."/>
            <person name="Jellen E.N."/>
            <person name="Maughan P.J."/>
            <person name="Tester M."/>
        </authorList>
    </citation>
    <scope>NUCLEOTIDE SEQUENCE [LARGE SCALE GENOMIC DNA]</scope>
    <source>
        <strain evidence="2">cv. PI 614886</strain>
    </source>
</reference>
<dbReference type="GO" id="GO:0009116">
    <property type="term" value="P:nucleoside metabolic process"/>
    <property type="evidence" value="ECO:0007669"/>
    <property type="project" value="InterPro"/>
</dbReference>
<keyword evidence="3" id="KW-1185">Reference proteome</keyword>
<sequence length="264" mass="29163">MQIAGRTFNIGTFNGVPIVYVVSQSPLAHVSATVQILVDYFHITGVIDLGNSAAISPSLKVADVAVLGETAFSSAWTWMEYEGRTEASNELPSLRIGDYNVPKAGENKLGSLQYQKIKKYTPKGSNKETFWYYIDPEWLEMAYQLKNINLESCTDERLCTKDVPRVVYGVKGASSDGLVFNTAYGKFLYQHLNVSTVDRKSAAVVSTAVANGVKHIVFRGASNKPGVPYDHKLAVLATKNSFKVASKFVKLLANQLPLIKYKYY</sequence>
<feature type="domain" description="Nucleoside phosphorylase" evidence="1">
    <location>
        <begin position="4"/>
        <end position="249"/>
    </location>
</feature>
<proteinExistence type="predicted"/>
<accession>A0A803L2N2</accession>
<dbReference type="SUPFAM" id="SSF53167">
    <property type="entry name" value="Purine and uridine phosphorylases"/>
    <property type="match status" value="1"/>
</dbReference>
<evidence type="ECO:0000313" key="2">
    <source>
        <dbReference type="EnsemblPlants" id="AUR62006121-RA:cds"/>
    </source>
</evidence>
<reference evidence="2" key="2">
    <citation type="submission" date="2021-03" db="UniProtKB">
        <authorList>
            <consortium name="EnsemblPlants"/>
        </authorList>
    </citation>
    <scope>IDENTIFICATION</scope>
</reference>
<evidence type="ECO:0000313" key="3">
    <source>
        <dbReference type="Proteomes" id="UP000596660"/>
    </source>
</evidence>
<organism evidence="2 3">
    <name type="scientific">Chenopodium quinoa</name>
    <name type="common">Quinoa</name>
    <dbReference type="NCBI Taxonomy" id="63459"/>
    <lineage>
        <taxon>Eukaryota</taxon>
        <taxon>Viridiplantae</taxon>
        <taxon>Streptophyta</taxon>
        <taxon>Embryophyta</taxon>
        <taxon>Tracheophyta</taxon>
        <taxon>Spermatophyta</taxon>
        <taxon>Magnoliopsida</taxon>
        <taxon>eudicotyledons</taxon>
        <taxon>Gunneridae</taxon>
        <taxon>Pentapetalae</taxon>
        <taxon>Caryophyllales</taxon>
        <taxon>Chenopodiaceae</taxon>
        <taxon>Chenopodioideae</taxon>
        <taxon>Atripliceae</taxon>
        <taxon>Chenopodium</taxon>
    </lineage>
</organism>
<dbReference type="Pfam" id="PF01048">
    <property type="entry name" value="PNP_UDP_1"/>
    <property type="match status" value="1"/>
</dbReference>
<dbReference type="PANTHER" id="PTHR21234:SF45">
    <property type="entry name" value="NUCLEOSIDE PHOSPHORYLASE DOMAIN-CONTAINING PROTEIN"/>
    <property type="match status" value="1"/>
</dbReference>